<dbReference type="PANTHER" id="PTHR22912:SF217">
    <property type="entry name" value="DIHYDROLIPOYL DEHYDROGENASE"/>
    <property type="match status" value="1"/>
</dbReference>
<keyword evidence="3" id="KW-0285">Flavoprotein</keyword>
<dbReference type="PRINTS" id="PR00368">
    <property type="entry name" value="FADPNR"/>
</dbReference>
<reference evidence="11" key="1">
    <citation type="submission" date="2016-10" db="EMBL/GenBank/DDBJ databases">
        <authorList>
            <person name="Varghese N."/>
            <person name="Submissions S."/>
        </authorList>
    </citation>
    <scope>NUCLEOTIDE SEQUENCE [LARGE SCALE GENOMIC DNA]</scope>
    <source>
        <strain evidence="11">DSM 17038</strain>
    </source>
</reference>
<dbReference type="Gene3D" id="3.50.50.60">
    <property type="entry name" value="FAD/NAD(P)-binding domain"/>
    <property type="match status" value="2"/>
</dbReference>
<evidence type="ECO:0000259" key="9">
    <source>
        <dbReference type="Pfam" id="PF07992"/>
    </source>
</evidence>
<evidence type="ECO:0000313" key="10">
    <source>
        <dbReference type="EMBL" id="SFH18511.1"/>
    </source>
</evidence>
<protein>
    <submittedName>
        <fullName evidence="10">Pyridine nucleotide-disulphide oxidoreductase</fullName>
    </submittedName>
</protein>
<evidence type="ECO:0000256" key="6">
    <source>
        <dbReference type="ARBA" id="ARBA00023027"/>
    </source>
</evidence>
<keyword evidence="8" id="KW-0676">Redox-active center</keyword>
<dbReference type="GO" id="GO:0050660">
    <property type="term" value="F:flavin adenine dinucleotide binding"/>
    <property type="evidence" value="ECO:0007669"/>
    <property type="project" value="TreeGrafter"/>
</dbReference>
<sequence length="193" mass="20643">MECDIVILGGGPGGYVAAIQAAKLGAQVVLVEKDTVGGTCLNRGCIPTKAMARLAEIYNNLKNAEDFGCFAENIGIEVKKVVSRKNRIVNQLVQGIHHLLDRHNVKLISGQGEIRNQETVFVKKNMEETTIKTKNIIIATGSASSLLNIPGAGLENIITCGQAMQLEELPRKLVIIGGGVIAWSLPSFLPISV</sequence>
<proteinExistence type="inferred from homology"/>
<evidence type="ECO:0000256" key="3">
    <source>
        <dbReference type="ARBA" id="ARBA00022630"/>
    </source>
</evidence>
<keyword evidence="4" id="KW-0274">FAD</keyword>
<dbReference type="Pfam" id="PF07992">
    <property type="entry name" value="Pyr_redox_2"/>
    <property type="match status" value="1"/>
</dbReference>
<evidence type="ECO:0000256" key="7">
    <source>
        <dbReference type="ARBA" id="ARBA00023157"/>
    </source>
</evidence>
<dbReference type="Proteomes" id="UP000199337">
    <property type="component" value="Unassembled WGS sequence"/>
</dbReference>
<dbReference type="GO" id="GO:0004148">
    <property type="term" value="F:dihydrolipoyl dehydrogenase (NADH) activity"/>
    <property type="evidence" value="ECO:0007669"/>
    <property type="project" value="TreeGrafter"/>
</dbReference>
<dbReference type="SUPFAM" id="SSF51905">
    <property type="entry name" value="FAD/NAD(P)-binding domain"/>
    <property type="match status" value="1"/>
</dbReference>
<dbReference type="PRINTS" id="PR00411">
    <property type="entry name" value="PNDRDTASEI"/>
</dbReference>
<gene>
    <name evidence="10" type="ORF">SAMN05660649_04194</name>
</gene>
<feature type="domain" description="FAD/NAD(P)-binding" evidence="9">
    <location>
        <begin position="4"/>
        <end position="183"/>
    </location>
</feature>
<dbReference type="InterPro" id="IPR036188">
    <property type="entry name" value="FAD/NAD-bd_sf"/>
</dbReference>
<dbReference type="EMBL" id="FOOX01000019">
    <property type="protein sequence ID" value="SFH18511.1"/>
    <property type="molecule type" value="Genomic_DNA"/>
</dbReference>
<dbReference type="InterPro" id="IPR023753">
    <property type="entry name" value="FAD/NAD-binding_dom"/>
</dbReference>
<evidence type="ECO:0000256" key="4">
    <source>
        <dbReference type="ARBA" id="ARBA00022827"/>
    </source>
</evidence>
<dbReference type="InterPro" id="IPR050151">
    <property type="entry name" value="Class-I_Pyr_Nuc-Dis_Oxidored"/>
</dbReference>
<comment type="cofactor">
    <cofactor evidence="1">
        <name>FAD</name>
        <dbReference type="ChEBI" id="CHEBI:57692"/>
    </cofactor>
</comment>
<evidence type="ECO:0000313" key="11">
    <source>
        <dbReference type="Proteomes" id="UP000199337"/>
    </source>
</evidence>
<dbReference type="InterPro" id="IPR012999">
    <property type="entry name" value="Pyr_OxRdtase_I_AS"/>
</dbReference>
<dbReference type="STRING" id="341036.SAMN05660649_04194"/>
<dbReference type="GO" id="GO:0006103">
    <property type="term" value="P:2-oxoglutarate metabolic process"/>
    <property type="evidence" value="ECO:0007669"/>
    <property type="project" value="TreeGrafter"/>
</dbReference>
<dbReference type="PROSITE" id="PS00076">
    <property type="entry name" value="PYRIDINE_REDOX_1"/>
    <property type="match status" value="1"/>
</dbReference>
<comment type="similarity">
    <text evidence="2">Belongs to the class-I pyridine nucleotide-disulfide oxidoreductase family.</text>
</comment>
<accession>A0A1I2Y2F6</accession>
<keyword evidence="7" id="KW-1015">Disulfide bond</keyword>
<dbReference type="PANTHER" id="PTHR22912">
    <property type="entry name" value="DISULFIDE OXIDOREDUCTASE"/>
    <property type="match status" value="1"/>
</dbReference>
<keyword evidence="5" id="KW-0560">Oxidoreductase</keyword>
<dbReference type="AlphaFoldDB" id="A0A1I2Y2F6"/>
<evidence type="ECO:0000256" key="1">
    <source>
        <dbReference type="ARBA" id="ARBA00001974"/>
    </source>
</evidence>
<evidence type="ECO:0000256" key="2">
    <source>
        <dbReference type="ARBA" id="ARBA00007532"/>
    </source>
</evidence>
<keyword evidence="6" id="KW-0520">NAD</keyword>
<organism evidence="10 11">
    <name type="scientific">Desulfotruncus arcticus DSM 17038</name>
    <dbReference type="NCBI Taxonomy" id="1121424"/>
    <lineage>
        <taxon>Bacteria</taxon>
        <taxon>Bacillati</taxon>
        <taxon>Bacillota</taxon>
        <taxon>Clostridia</taxon>
        <taxon>Eubacteriales</taxon>
        <taxon>Desulfallaceae</taxon>
        <taxon>Desulfotruncus</taxon>
    </lineage>
</organism>
<name>A0A1I2Y2F6_9FIRM</name>
<evidence type="ECO:0000256" key="8">
    <source>
        <dbReference type="ARBA" id="ARBA00023284"/>
    </source>
</evidence>
<evidence type="ECO:0000256" key="5">
    <source>
        <dbReference type="ARBA" id="ARBA00023002"/>
    </source>
</evidence>
<keyword evidence="11" id="KW-1185">Reference proteome</keyword>